<dbReference type="SUPFAM" id="SSF55681">
    <property type="entry name" value="Class II aaRS and biotin synthetases"/>
    <property type="match status" value="1"/>
</dbReference>
<dbReference type="GO" id="GO:0005829">
    <property type="term" value="C:cytosol"/>
    <property type="evidence" value="ECO:0007669"/>
    <property type="project" value="TreeGrafter"/>
</dbReference>
<dbReference type="GO" id="GO:0004824">
    <property type="term" value="F:lysine-tRNA ligase activity"/>
    <property type="evidence" value="ECO:0007669"/>
    <property type="project" value="InterPro"/>
</dbReference>
<dbReference type="Proteomes" id="UP000185469">
    <property type="component" value="Chromosome"/>
</dbReference>
<keyword evidence="5" id="KW-0067">ATP-binding</keyword>
<dbReference type="Gene3D" id="2.40.50.140">
    <property type="entry name" value="Nucleic acid-binding proteins"/>
    <property type="match status" value="1"/>
</dbReference>
<dbReference type="SUPFAM" id="SSF50249">
    <property type="entry name" value="Nucleic acid-binding proteins"/>
    <property type="match status" value="1"/>
</dbReference>
<protein>
    <recommendedName>
        <fullName evidence="11">Aminoacyl-transfer RNA synthetases class-II family profile domain-containing protein</fullName>
    </recommendedName>
</protein>
<dbReference type="GO" id="GO:0000049">
    <property type="term" value="F:tRNA binding"/>
    <property type="evidence" value="ECO:0007669"/>
    <property type="project" value="TreeGrafter"/>
</dbReference>
<organism evidence="12 13">
    <name type="scientific">Corynebacterium sphenisci DSM 44792</name>
    <dbReference type="NCBI Taxonomy" id="1437874"/>
    <lineage>
        <taxon>Bacteria</taxon>
        <taxon>Bacillati</taxon>
        <taxon>Actinomycetota</taxon>
        <taxon>Actinomycetes</taxon>
        <taxon>Mycobacteriales</taxon>
        <taxon>Corynebacteriaceae</taxon>
        <taxon>Corynebacterium</taxon>
    </lineage>
</organism>
<evidence type="ECO:0000256" key="1">
    <source>
        <dbReference type="ARBA" id="ARBA00004141"/>
    </source>
</evidence>
<dbReference type="InterPro" id="IPR045864">
    <property type="entry name" value="aa-tRNA-synth_II/BPL/LPL"/>
</dbReference>
<evidence type="ECO:0000256" key="4">
    <source>
        <dbReference type="ARBA" id="ARBA00022741"/>
    </source>
</evidence>
<keyword evidence="2" id="KW-0436">Ligase</keyword>
<evidence type="ECO:0000256" key="3">
    <source>
        <dbReference type="ARBA" id="ARBA00022692"/>
    </source>
</evidence>
<sequence>MSARGIRRVTAAVPGVYGRLLAGYAVVALAFSAVPGLHDPLLRLRVLLDVVLLPLPETSVAWAAALLLLAGGVLARKRVAWAVAVALTGAVAGANLLVLAGMARAGAPELVWYRLAAVLQAAILVLLLAAHREFPARVRPGAFGRAAAAYLAVAAVGVAAGRALVGLFPGPPGAALPAEDRLPWVLDKVVGLALVPHEAFAGRPPAWLAALLGVIGAAAILAATIALLRSQAGRNALTARDETAIRALLHRWGDRDSLGYFATRRDRSVAYAPSGLAAVSYRVELGVALAAGDPVGDPAHWDTAIGAFLAEAARYGWAPAVVGASAEGARAWRGRGMAELHLGDEAVLDCADLHLRGPERRTLRQAVRRARRAGVAVRIRRQAEIPAAELAAIAADAGAWRGDAAERGFSMALGRVGDPADGAAIVVEAHHAGRRVAVLGFSPWGRTGASLDLMRRAPAAPGGTVELMVTTLCREGADLGIRRISLNFAVARAVFASEGRLGVGPLLRAWRGVLVFASRFWQLESLYRSNARYGPRWVPRYLCFASPRTLPRVAAATAMAEGFLPRGRAARGFSGAADDSPGALAAYAAAPGLLAGEPAPAPRRVPADVAARMSAAARIRAAGGDPWPVGTPPGEGCAELAGAAPGARLTLAGRVLARRDHGGVVFLELRDFTGGAQVIVERRRPAAHAAVAGIARGDLVQVTGVRGDSRTGRASLLADELRLTAKCLRPPQRGPAPRRAGRVVDLALRDRPRELLRARAATLRALREELHARGYLEAETPILQRVHGGAAARPFRTHMNALDLELSLRIAPELALKRLLAGGVDRVYELGRVFRNEGADATHNPEFTALEAYCAHGDQAVMRELAEALIRAAAVAVRGSATVPAPDGGALDISGPWPVRDVHAAVTAAVRAAGVAAPELTPATDAATLRRILARLGLPARADADAGTLVLALYEELVEPTTVEPTFYLGFPESVCPLTRADRARPGVAERWDLVAFGMELGTAYTELTDPLEQRARLEAQSLLAAGGDPEAMEVDEEFLAALEFGMPPAGGLGLGVDRLVMLLTGADMREAVTFPLTRGGSARGASVVG</sequence>
<dbReference type="Pfam" id="PF01336">
    <property type="entry name" value="tRNA_anti-codon"/>
    <property type="match status" value="1"/>
</dbReference>
<feature type="domain" description="Aminoacyl-transfer RNA synthetases class-II family profile" evidence="11">
    <location>
        <begin position="764"/>
        <end position="1076"/>
    </location>
</feature>
<evidence type="ECO:0000256" key="10">
    <source>
        <dbReference type="SAM" id="Phobius"/>
    </source>
</evidence>
<dbReference type="Pfam" id="PF00152">
    <property type="entry name" value="tRNA-synt_2"/>
    <property type="match status" value="1"/>
</dbReference>
<dbReference type="InterPro" id="IPR024320">
    <property type="entry name" value="LPG_synthase_C"/>
</dbReference>
<evidence type="ECO:0000256" key="2">
    <source>
        <dbReference type="ARBA" id="ARBA00022598"/>
    </source>
</evidence>
<accession>A0A1L7CVF5</accession>
<dbReference type="InterPro" id="IPR004364">
    <property type="entry name" value="Aa-tRNA-synt_II"/>
</dbReference>
<evidence type="ECO:0000256" key="7">
    <source>
        <dbReference type="ARBA" id="ARBA00022989"/>
    </source>
</evidence>
<dbReference type="OrthoDB" id="9801152at2"/>
<keyword evidence="9" id="KW-0030">Aminoacyl-tRNA synthetase</keyword>
<dbReference type="PRINTS" id="PR00982">
    <property type="entry name" value="TRNASYNTHLYS"/>
</dbReference>
<dbReference type="Pfam" id="PF09924">
    <property type="entry name" value="LPG_synthase_C"/>
    <property type="match status" value="1"/>
</dbReference>
<dbReference type="InterPro" id="IPR004365">
    <property type="entry name" value="NA-bd_OB_tRNA"/>
</dbReference>
<evidence type="ECO:0000256" key="8">
    <source>
        <dbReference type="ARBA" id="ARBA00023136"/>
    </source>
</evidence>
<feature type="transmembrane region" description="Helical" evidence="10">
    <location>
        <begin position="21"/>
        <end position="38"/>
    </location>
</feature>
<dbReference type="InterPro" id="IPR018149">
    <property type="entry name" value="Lys-tRNA-synth_II_C"/>
</dbReference>
<dbReference type="GO" id="GO:0006430">
    <property type="term" value="P:lysyl-tRNA aminoacylation"/>
    <property type="evidence" value="ECO:0007669"/>
    <property type="project" value="InterPro"/>
</dbReference>
<dbReference type="GO" id="GO:0016020">
    <property type="term" value="C:membrane"/>
    <property type="evidence" value="ECO:0007669"/>
    <property type="project" value="UniProtKB-SubCell"/>
</dbReference>
<dbReference type="AlphaFoldDB" id="A0A1L7CVF5"/>
<dbReference type="InterPro" id="IPR006195">
    <property type="entry name" value="aa-tRNA-synth_II"/>
</dbReference>
<feature type="transmembrane region" description="Helical" evidence="10">
    <location>
        <begin position="58"/>
        <end position="75"/>
    </location>
</feature>
<dbReference type="GO" id="GO:0005524">
    <property type="term" value="F:ATP binding"/>
    <property type="evidence" value="ECO:0007669"/>
    <property type="project" value="UniProtKB-KW"/>
</dbReference>
<keyword evidence="4" id="KW-0547">Nucleotide-binding</keyword>
<keyword evidence="3 10" id="KW-0812">Transmembrane</keyword>
<gene>
    <name evidence="12" type="ORF">CSPHI_00255</name>
</gene>
<reference evidence="12 13" key="1">
    <citation type="submission" date="2014-08" db="EMBL/GenBank/DDBJ databases">
        <title>Complete genome sequence of Corynebacterium sphenisci CECT 5990(T) (=DSM 44792(T)), isolated from healthy wild penguins.</title>
        <authorList>
            <person name="Ruckert C."/>
            <person name="Albersmeier A."/>
            <person name="Winkler A."/>
            <person name="Kalinowski J."/>
        </authorList>
    </citation>
    <scope>NUCLEOTIDE SEQUENCE [LARGE SCALE GENOMIC DNA]</scope>
    <source>
        <strain evidence="12 13">DSM 44792</strain>
    </source>
</reference>
<feature type="transmembrane region" description="Helical" evidence="10">
    <location>
        <begin position="206"/>
        <end position="228"/>
    </location>
</feature>
<evidence type="ECO:0000313" key="13">
    <source>
        <dbReference type="Proteomes" id="UP000185469"/>
    </source>
</evidence>
<evidence type="ECO:0000313" key="12">
    <source>
        <dbReference type="EMBL" id="APT89787.1"/>
    </source>
</evidence>
<feature type="transmembrane region" description="Helical" evidence="10">
    <location>
        <begin position="111"/>
        <end position="130"/>
    </location>
</feature>
<feature type="transmembrane region" description="Helical" evidence="10">
    <location>
        <begin position="142"/>
        <end position="165"/>
    </location>
</feature>
<comment type="subcellular location">
    <subcellularLocation>
        <location evidence="1">Membrane</location>
        <topology evidence="1">Multi-pass membrane protein</topology>
    </subcellularLocation>
</comment>
<keyword evidence="6" id="KW-0460">Magnesium</keyword>
<evidence type="ECO:0000256" key="6">
    <source>
        <dbReference type="ARBA" id="ARBA00022842"/>
    </source>
</evidence>
<evidence type="ECO:0000256" key="5">
    <source>
        <dbReference type="ARBA" id="ARBA00022840"/>
    </source>
</evidence>
<dbReference type="RefSeq" id="WP_084210145.1">
    <property type="nucleotide sequence ID" value="NZ_CP009248.1"/>
</dbReference>
<dbReference type="EMBL" id="CP009248">
    <property type="protein sequence ID" value="APT89787.1"/>
    <property type="molecule type" value="Genomic_DNA"/>
</dbReference>
<dbReference type="PANTHER" id="PTHR42918:SF15">
    <property type="entry name" value="LYSINE--TRNA LIGASE, CHLOROPLASTIC_MITOCHONDRIAL"/>
    <property type="match status" value="1"/>
</dbReference>
<proteinExistence type="predicted"/>
<dbReference type="KEGG" id="csph:CSPHI_00255"/>
<keyword evidence="13" id="KW-1185">Reference proteome</keyword>
<dbReference type="InterPro" id="IPR012340">
    <property type="entry name" value="NA-bd_OB-fold"/>
</dbReference>
<evidence type="ECO:0000259" key="11">
    <source>
        <dbReference type="PROSITE" id="PS50862"/>
    </source>
</evidence>
<dbReference type="NCBIfam" id="NF002821">
    <property type="entry name" value="PRK02983.1"/>
    <property type="match status" value="1"/>
</dbReference>
<keyword evidence="7 10" id="KW-1133">Transmembrane helix</keyword>
<dbReference type="Pfam" id="PF16995">
    <property type="entry name" value="tRNA-synt_2_TM"/>
    <property type="match status" value="1"/>
</dbReference>
<keyword evidence="8 10" id="KW-0472">Membrane</keyword>
<dbReference type="PROSITE" id="PS50862">
    <property type="entry name" value="AA_TRNA_LIGASE_II"/>
    <property type="match status" value="1"/>
</dbReference>
<feature type="transmembrane region" description="Helical" evidence="10">
    <location>
        <begin position="82"/>
        <end position="105"/>
    </location>
</feature>
<dbReference type="Gene3D" id="3.30.930.10">
    <property type="entry name" value="Bira Bifunctional Protein, Domain 2"/>
    <property type="match status" value="1"/>
</dbReference>
<dbReference type="InterPro" id="IPR031553">
    <property type="entry name" value="tRNA-synt_2_TM"/>
</dbReference>
<dbReference type="PANTHER" id="PTHR42918">
    <property type="entry name" value="LYSYL-TRNA SYNTHETASE"/>
    <property type="match status" value="1"/>
</dbReference>
<evidence type="ECO:0000256" key="9">
    <source>
        <dbReference type="ARBA" id="ARBA00023146"/>
    </source>
</evidence>
<name>A0A1L7CVF5_9CORY</name>
<dbReference type="STRING" id="1437874.CSPHI_00255"/>